<keyword evidence="3" id="KW-0677">Repeat</keyword>
<dbReference type="Gene3D" id="3.30.160.60">
    <property type="entry name" value="Classic Zinc Finger"/>
    <property type="match status" value="2"/>
</dbReference>
<gene>
    <name evidence="10" type="primary">ABSGL_11949.1 scaffold 12357</name>
</gene>
<comment type="subcellular location">
    <subcellularLocation>
        <location evidence="1">Nucleus</location>
    </subcellularLocation>
</comment>
<dbReference type="PROSITE" id="PS50157">
    <property type="entry name" value="ZINC_FINGER_C2H2_2"/>
    <property type="match status" value="2"/>
</dbReference>
<dbReference type="GO" id="GO:0000981">
    <property type="term" value="F:DNA-binding transcription factor activity, RNA polymerase II-specific"/>
    <property type="evidence" value="ECO:0007669"/>
    <property type="project" value="TreeGrafter"/>
</dbReference>
<dbReference type="AlphaFoldDB" id="A0A163KCD2"/>
<keyword evidence="2" id="KW-0479">Metal-binding</keyword>
<dbReference type="PANTHER" id="PTHR24394:SF44">
    <property type="entry name" value="ZINC FINGER PROTEIN 271-LIKE"/>
    <property type="match status" value="1"/>
</dbReference>
<dbReference type="PROSITE" id="PS00028">
    <property type="entry name" value="ZINC_FINGER_C2H2_1"/>
    <property type="match status" value="1"/>
</dbReference>
<dbReference type="FunFam" id="3.30.160.60:FF:000446">
    <property type="entry name" value="Zinc finger protein"/>
    <property type="match status" value="1"/>
</dbReference>
<feature type="domain" description="C2H2-type" evidence="9">
    <location>
        <begin position="249"/>
        <end position="276"/>
    </location>
</feature>
<dbReference type="EMBL" id="LT554489">
    <property type="protein sequence ID" value="SAM06073.1"/>
    <property type="molecule type" value="Genomic_DNA"/>
</dbReference>
<organism evidence="10">
    <name type="scientific">Absidia glauca</name>
    <name type="common">Pin mould</name>
    <dbReference type="NCBI Taxonomy" id="4829"/>
    <lineage>
        <taxon>Eukaryota</taxon>
        <taxon>Fungi</taxon>
        <taxon>Fungi incertae sedis</taxon>
        <taxon>Mucoromycota</taxon>
        <taxon>Mucoromycotina</taxon>
        <taxon>Mucoromycetes</taxon>
        <taxon>Mucorales</taxon>
        <taxon>Cunninghamellaceae</taxon>
        <taxon>Absidia</taxon>
    </lineage>
</organism>
<feature type="region of interest" description="Disordered" evidence="8">
    <location>
        <begin position="105"/>
        <end position="125"/>
    </location>
</feature>
<evidence type="ECO:0000256" key="4">
    <source>
        <dbReference type="ARBA" id="ARBA00022771"/>
    </source>
</evidence>
<evidence type="ECO:0000313" key="11">
    <source>
        <dbReference type="Proteomes" id="UP000078561"/>
    </source>
</evidence>
<evidence type="ECO:0000256" key="3">
    <source>
        <dbReference type="ARBA" id="ARBA00022737"/>
    </source>
</evidence>
<sequence>MYQDNVMIDSMCTPTFNNNFDYPTSWTHGTKRHSPPPPLMMMIKQEQGMEYHGFNTNNMMLPMQPLDSDAYYSTESDMCHPLMMDDYDGSISSLDVTNGPLLSPISPADNLSSPSSTSSAMPPTDDQWYDLYSPSTTFQYPSPPSYFVDQRHSFDHSMLLANNAPKPCLDNTAMDSTCCPYPCNSDNYTNGMIDYPAPSSFNSYCQQQQMVTARHQSMPMLYHQGRLHPSHTRPIVSIATTTASDIRPYQCQICDRSFARKHDLQRHIRVHTGDKPYACLCCNKAFARTDALKRHLRMEEVCRNSPQIQALKSSGKRRYKNL</sequence>
<dbReference type="SMART" id="SM00355">
    <property type="entry name" value="ZnF_C2H2"/>
    <property type="match status" value="2"/>
</dbReference>
<proteinExistence type="predicted"/>
<dbReference type="InParanoid" id="A0A163KCD2"/>
<evidence type="ECO:0000256" key="5">
    <source>
        <dbReference type="ARBA" id="ARBA00022833"/>
    </source>
</evidence>
<protein>
    <recommendedName>
        <fullName evidence="9">C2H2-type domain-containing protein</fullName>
    </recommendedName>
</protein>
<evidence type="ECO:0000256" key="6">
    <source>
        <dbReference type="ARBA" id="ARBA00023242"/>
    </source>
</evidence>
<keyword evidence="6" id="KW-0539">Nucleus</keyword>
<evidence type="ECO:0000259" key="9">
    <source>
        <dbReference type="PROSITE" id="PS50157"/>
    </source>
</evidence>
<evidence type="ECO:0000313" key="10">
    <source>
        <dbReference type="EMBL" id="SAM06073.1"/>
    </source>
</evidence>
<dbReference type="Pfam" id="PF00096">
    <property type="entry name" value="zf-C2H2"/>
    <property type="match status" value="1"/>
</dbReference>
<dbReference type="PANTHER" id="PTHR24394">
    <property type="entry name" value="ZINC FINGER PROTEIN"/>
    <property type="match status" value="1"/>
</dbReference>
<evidence type="ECO:0000256" key="8">
    <source>
        <dbReference type="SAM" id="MobiDB-lite"/>
    </source>
</evidence>
<dbReference type="STRING" id="4829.A0A163KCD2"/>
<dbReference type="Proteomes" id="UP000078561">
    <property type="component" value="Unassembled WGS sequence"/>
</dbReference>
<dbReference type="FunFam" id="3.30.160.60:FF:000145">
    <property type="entry name" value="Zinc finger protein 574"/>
    <property type="match status" value="1"/>
</dbReference>
<keyword evidence="4 7" id="KW-0863">Zinc-finger</keyword>
<evidence type="ECO:0000256" key="7">
    <source>
        <dbReference type="PROSITE-ProRule" id="PRU00042"/>
    </source>
</evidence>
<dbReference type="GO" id="GO:0005634">
    <property type="term" value="C:nucleus"/>
    <property type="evidence" value="ECO:0007669"/>
    <property type="project" value="UniProtKB-SubCell"/>
</dbReference>
<evidence type="ECO:0000256" key="1">
    <source>
        <dbReference type="ARBA" id="ARBA00004123"/>
    </source>
</evidence>
<keyword evidence="5" id="KW-0862">Zinc</keyword>
<keyword evidence="11" id="KW-1185">Reference proteome</keyword>
<reference evidence="10" key="1">
    <citation type="submission" date="2016-04" db="EMBL/GenBank/DDBJ databases">
        <authorList>
            <person name="Evans L.H."/>
            <person name="Alamgir A."/>
            <person name="Owens N."/>
            <person name="Weber N.D."/>
            <person name="Virtaneva K."/>
            <person name="Barbian K."/>
            <person name="Babar A."/>
            <person name="Rosenke K."/>
        </authorList>
    </citation>
    <scope>NUCLEOTIDE SEQUENCE [LARGE SCALE GENOMIC DNA]</scope>
    <source>
        <strain evidence="10">CBS 101.48</strain>
    </source>
</reference>
<dbReference type="OrthoDB" id="8922241at2759"/>
<name>A0A163KCD2_ABSGL</name>
<dbReference type="InterPro" id="IPR013087">
    <property type="entry name" value="Znf_C2H2_type"/>
</dbReference>
<dbReference type="GO" id="GO:0008270">
    <property type="term" value="F:zinc ion binding"/>
    <property type="evidence" value="ECO:0007669"/>
    <property type="project" value="UniProtKB-KW"/>
</dbReference>
<accession>A0A163KCD2</accession>
<feature type="domain" description="C2H2-type" evidence="9">
    <location>
        <begin position="277"/>
        <end position="304"/>
    </location>
</feature>
<dbReference type="InterPro" id="IPR036236">
    <property type="entry name" value="Znf_C2H2_sf"/>
</dbReference>
<evidence type="ECO:0000256" key="2">
    <source>
        <dbReference type="ARBA" id="ARBA00022723"/>
    </source>
</evidence>
<feature type="compositionally biased region" description="Low complexity" evidence="8">
    <location>
        <begin position="106"/>
        <end position="125"/>
    </location>
</feature>
<dbReference type="SUPFAM" id="SSF57667">
    <property type="entry name" value="beta-beta-alpha zinc fingers"/>
    <property type="match status" value="1"/>
</dbReference>